<sequence length="259" mass="29493">MLKLYDLVPRPGGASFSPGCVRARLALMAKGVPFEVVQVTYHDLRFVWKDRLGVEKATAPFIEREDGSYLMDSIRIAEWLDETYPDRQNVFLPEAPLPVDVNSSEYKQALEYYKGDFQQKAAVPGKLLFSLYAPRLVPLFDEETREYWTSDARLGPGVWKTLSSATPETDAQTIKELHEHLGRLSEEAFRDGGLFIASPTKPGMLDFHWLGGYRLVRSMSASLAREIFEAPESAGFKAWLERMYAAYPMPEVWERDAKE</sequence>
<dbReference type="SUPFAM" id="SSF52833">
    <property type="entry name" value="Thioredoxin-like"/>
    <property type="match status" value="1"/>
</dbReference>
<evidence type="ECO:0000313" key="3">
    <source>
        <dbReference type="Proteomes" id="UP001342314"/>
    </source>
</evidence>
<gene>
    <name evidence="2" type="ORF">Rhopal_001607-T1</name>
</gene>
<name>A0AAV5G7U5_9BASI</name>
<reference evidence="2 3" key="1">
    <citation type="submission" date="2021-12" db="EMBL/GenBank/DDBJ databases">
        <title>High titer production of polyol ester of fatty acids by Rhodotorula paludigena BS15 towards product separation-free biomass refinery.</title>
        <authorList>
            <person name="Mano J."/>
            <person name="Ono H."/>
            <person name="Tanaka T."/>
            <person name="Naito K."/>
            <person name="Sushida H."/>
            <person name="Ike M."/>
            <person name="Tokuyasu K."/>
            <person name="Kitaoka M."/>
        </authorList>
    </citation>
    <scope>NUCLEOTIDE SEQUENCE [LARGE SCALE GENOMIC DNA]</scope>
    <source>
        <strain evidence="2 3">BS15</strain>
    </source>
</reference>
<keyword evidence="3" id="KW-1185">Reference proteome</keyword>
<accession>A0AAV5G7U5</accession>
<dbReference type="Gene3D" id="3.40.30.10">
    <property type="entry name" value="Glutaredoxin"/>
    <property type="match status" value="1"/>
</dbReference>
<dbReference type="InterPro" id="IPR004045">
    <property type="entry name" value="Glutathione_S-Trfase_N"/>
</dbReference>
<dbReference type="PROSITE" id="PS50404">
    <property type="entry name" value="GST_NTER"/>
    <property type="match status" value="1"/>
</dbReference>
<dbReference type="Pfam" id="PF13417">
    <property type="entry name" value="GST_N_3"/>
    <property type="match status" value="1"/>
</dbReference>
<organism evidence="2 3">
    <name type="scientific">Rhodotorula paludigena</name>
    <dbReference type="NCBI Taxonomy" id="86838"/>
    <lineage>
        <taxon>Eukaryota</taxon>
        <taxon>Fungi</taxon>
        <taxon>Dikarya</taxon>
        <taxon>Basidiomycota</taxon>
        <taxon>Pucciniomycotina</taxon>
        <taxon>Microbotryomycetes</taxon>
        <taxon>Sporidiobolales</taxon>
        <taxon>Sporidiobolaceae</taxon>
        <taxon>Rhodotorula</taxon>
    </lineage>
</organism>
<protein>
    <recommendedName>
        <fullName evidence="1">GST N-terminal domain-containing protein</fullName>
    </recommendedName>
</protein>
<comment type="caution">
    <text evidence="2">The sequence shown here is derived from an EMBL/GenBank/DDBJ whole genome shotgun (WGS) entry which is preliminary data.</text>
</comment>
<dbReference type="Proteomes" id="UP001342314">
    <property type="component" value="Unassembled WGS sequence"/>
</dbReference>
<dbReference type="InterPro" id="IPR036249">
    <property type="entry name" value="Thioredoxin-like_sf"/>
</dbReference>
<proteinExistence type="predicted"/>
<evidence type="ECO:0000259" key="1">
    <source>
        <dbReference type="PROSITE" id="PS50404"/>
    </source>
</evidence>
<evidence type="ECO:0000313" key="2">
    <source>
        <dbReference type="EMBL" id="GJN88641.1"/>
    </source>
</evidence>
<dbReference type="AlphaFoldDB" id="A0AAV5G7U5"/>
<feature type="domain" description="GST N-terminal" evidence="1">
    <location>
        <begin position="7"/>
        <end position="88"/>
    </location>
</feature>
<dbReference type="EMBL" id="BQKY01000003">
    <property type="protein sequence ID" value="GJN88641.1"/>
    <property type="molecule type" value="Genomic_DNA"/>
</dbReference>